<accession>A0A8S2G151</accession>
<dbReference type="Proteomes" id="UP000682733">
    <property type="component" value="Unassembled WGS sequence"/>
</dbReference>
<evidence type="ECO:0000313" key="3">
    <source>
        <dbReference type="EMBL" id="CAF4379167.1"/>
    </source>
</evidence>
<dbReference type="Proteomes" id="UP000677228">
    <property type="component" value="Unassembled WGS sequence"/>
</dbReference>
<evidence type="ECO:0000313" key="4">
    <source>
        <dbReference type="Proteomes" id="UP000677228"/>
    </source>
</evidence>
<dbReference type="CDD" id="cd00030">
    <property type="entry name" value="C2"/>
    <property type="match status" value="1"/>
</dbReference>
<dbReference type="EMBL" id="CAJNOK010045695">
    <property type="protein sequence ID" value="CAF1580161.1"/>
    <property type="molecule type" value="Genomic_DNA"/>
</dbReference>
<feature type="domain" description="C2" evidence="1">
    <location>
        <begin position="1"/>
        <end position="80"/>
    </location>
</feature>
<dbReference type="InterPro" id="IPR045050">
    <property type="entry name" value="Synaptotagmin_plant"/>
</dbReference>
<dbReference type="EMBL" id="CAJOBA010068770">
    <property type="protein sequence ID" value="CAF4379167.1"/>
    <property type="molecule type" value="Genomic_DNA"/>
</dbReference>
<gene>
    <name evidence="2" type="ORF">OVA965_LOCUS40913</name>
    <name evidence="3" type="ORF">TMI583_LOCUS42447</name>
</gene>
<dbReference type="GO" id="GO:0008289">
    <property type="term" value="F:lipid binding"/>
    <property type="evidence" value="ECO:0007669"/>
    <property type="project" value="InterPro"/>
</dbReference>
<dbReference type="GO" id="GO:0005783">
    <property type="term" value="C:endoplasmic reticulum"/>
    <property type="evidence" value="ECO:0007669"/>
    <property type="project" value="TreeGrafter"/>
</dbReference>
<dbReference type="SUPFAM" id="SSF49562">
    <property type="entry name" value="C2 domain (Calcium/lipid-binding domain, CaLB)"/>
    <property type="match status" value="1"/>
</dbReference>
<feature type="non-terminal residue" evidence="2">
    <location>
        <position position="1"/>
    </location>
</feature>
<dbReference type="PROSITE" id="PS50004">
    <property type="entry name" value="C2"/>
    <property type="match status" value="1"/>
</dbReference>
<name>A0A8S2G151_9BILA</name>
<evidence type="ECO:0000259" key="1">
    <source>
        <dbReference type="PROSITE" id="PS50004"/>
    </source>
</evidence>
<protein>
    <recommendedName>
        <fullName evidence="1">C2 domain-containing protein</fullName>
    </recommendedName>
</protein>
<dbReference type="InterPro" id="IPR000008">
    <property type="entry name" value="C2_dom"/>
</dbReference>
<sequence length="80" mass="9510">ILSLLYFKFNKRNIIMPKGRLDVQILEGKELKDQDIVGQNDAYVELYVDKKYKQRTTTKKDTNNPSWNESFSLYVYNCLL</sequence>
<dbReference type="InterPro" id="IPR035892">
    <property type="entry name" value="C2_domain_sf"/>
</dbReference>
<dbReference type="PANTHER" id="PTHR10774">
    <property type="entry name" value="EXTENDED SYNAPTOTAGMIN-RELATED"/>
    <property type="match status" value="1"/>
</dbReference>
<dbReference type="Gene3D" id="2.60.40.150">
    <property type="entry name" value="C2 domain"/>
    <property type="match status" value="1"/>
</dbReference>
<comment type="caution">
    <text evidence="2">The sequence shown here is derived from an EMBL/GenBank/DDBJ whole genome shotgun (WGS) entry which is preliminary data.</text>
</comment>
<dbReference type="AlphaFoldDB" id="A0A8S2G151"/>
<organism evidence="2 4">
    <name type="scientific">Didymodactylos carnosus</name>
    <dbReference type="NCBI Taxonomy" id="1234261"/>
    <lineage>
        <taxon>Eukaryota</taxon>
        <taxon>Metazoa</taxon>
        <taxon>Spiralia</taxon>
        <taxon>Gnathifera</taxon>
        <taxon>Rotifera</taxon>
        <taxon>Eurotatoria</taxon>
        <taxon>Bdelloidea</taxon>
        <taxon>Philodinida</taxon>
        <taxon>Philodinidae</taxon>
        <taxon>Didymodactylos</taxon>
    </lineage>
</organism>
<reference evidence="2" key="1">
    <citation type="submission" date="2021-02" db="EMBL/GenBank/DDBJ databases">
        <authorList>
            <person name="Nowell W R."/>
        </authorList>
    </citation>
    <scope>NUCLEOTIDE SEQUENCE</scope>
</reference>
<evidence type="ECO:0000313" key="2">
    <source>
        <dbReference type="EMBL" id="CAF1580161.1"/>
    </source>
</evidence>
<proteinExistence type="predicted"/>
<dbReference type="Pfam" id="PF00168">
    <property type="entry name" value="C2"/>
    <property type="match status" value="1"/>
</dbReference>
<dbReference type="PANTHER" id="PTHR10774:SF190">
    <property type="entry name" value="C2 CALCIUM_LIPID-BINDING ENDONUCLEASE_EXONUCLEASE_PHOSPHATASE-RELATED"/>
    <property type="match status" value="1"/>
</dbReference>